<name>A0ABV0E4H2_9BURK</name>
<evidence type="ECO:0000256" key="5">
    <source>
        <dbReference type="ARBA" id="ARBA00022617"/>
    </source>
</evidence>
<keyword evidence="7" id="KW-0479">Metal-binding</keyword>
<evidence type="ECO:0000256" key="8">
    <source>
        <dbReference type="ARBA" id="ARBA00022982"/>
    </source>
</evidence>
<evidence type="ECO:0000256" key="9">
    <source>
        <dbReference type="ARBA" id="ARBA00022989"/>
    </source>
</evidence>
<comment type="caution">
    <text evidence="15">The sequence shown here is derived from an EMBL/GenBank/DDBJ whole genome shotgun (WGS) entry which is preliminary data.</text>
</comment>
<comment type="subcellular location">
    <subcellularLocation>
        <location evidence="2">Cell membrane</location>
        <topology evidence="2">Multi-pass membrane protein</topology>
    </subcellularLocation>
</comment>
<organism evidence="15 16">
    <name type="scientific">Paraburkholderia caribensis</name>
    <dbReference type="NCBI Taxonomy" id="75105"/>
    <lineage>
        <taxon>Bacteria</taxon>
        <taxon>Pseudomonadati</taxon>
        <taxon>Pseudomonadota</taxon>
        <taxon>Betaproteobacteria</taxon>
        <taxon>Burkholderiales</taxon>
        <taxon>Burkholderiaceae</taxon>
        <taxon>Paraburkholderia</taxon>
    </lineage>
</organism>
<dbReference type="InterPro" id="IPR011577">
    <property type="entry name" value="Cyt_b561_bac/Ni-Hgenase"/>
</dbReference>
<feature type="domain" description="Cytochrome b561 bacterial/Ni-hydrogenase" evidence="14">
    <location>
        <begin position="32"/>
        <end position="197"/>
    </location>
</feature>
<dbReference type="RefSeq" id="WP_107202671.1">
    <property type="nucleotide sequence ID" value="NZ_CP015960.1"/>
</dbReference>
<keyword evidence="5" id="KW-0349">Heme</keyword>
<keyword evidence="6 13" id="KW-0812">Transmembrane</keyword>
<sequence length="202" mass="21771">MSNSPTSSTHDAQVLSTHVHGRFQWRDTGLGFSPVTIALHWIVAALVLAIIGTEIALVAAPNAELARVLNLLGAILFPISVYRFWARLTSWHPLPLGTPNPVEVIVSRSVATALALAMVLLPVAAWLAKSAAGQLVELPGGWIIPSPMQPNPQAAQVFEVLFRIGAMPFVLGLALHIFGACKNHFVLKNDALKRMLGKRVEL</sequence>
<dbReference type="EMBL" id="JAYLVJ010000037">
    <property type="protein sequence ID" value="MEO1757436.1"/>
    <property type="molecule type" value="Genomic_DNA"/>
</dbReference>
<evidence type="ECO:0000256" key="11">
    <source>
        <dbReference type="ARBA" id="ARBA00023136"/>
    </source>
</evidence>
<comment type="cofactor">
    <cofactor evidence="1">
        <name>heme b</name>
        <dbReference type="ChEBI" id="CHEBI:60344"/>
    </cofactor>
</comment>
<feature type="transmembrane region" description="Helical" evidence="13">
    <location>
        <begin position="38"/>
        <end position="58"/>
    </location>
</feature>
<evidence type="ECO:0000313" key="15">
    <source>
        <dbReference type="EMBL" id="MEO1757436.1"/>
    </source>
</evidence>
<dbReference type="Proteomes" id="UP001462961">
    <property type="component" value="Unassembled WGS sequence"/>
</dbReference>
<evidence type="ECO:0000256" key="6">
    <source>
        <dbReference type="ARBA" id="ARBA00022692"/>
    </source>
</evidence>
<evidence type="ECO:0000256" key="10">
    <source>
        <dbReference type="ARBA" id="ARBA00023004"/>
    </source>
</evidence>
<accession>A0ABV0E4H2</accession>
<dbReference type="InterPro" id="IPR016174">
    <property type="entry name" value="Di-haem_cyt_TM"/>
</dbReference>
<proteinExistence type="inferred from homology"/>
<dbReference type="Pfam" id="PF01292">
    <property type="entry name" value="Ni_hydr_CYTB"/>
    <property type="match status" value="1"/>
</dbReference>
<dbReference type="InterPro" id="IPR052168">
    <property type="entry name" value="Cytochrome_b561_oxidase"/>
</dbReference>
<dbReference type="PANTHER" id="PTHR30529:SF1">
    <property type="entry name" value="CYTOCHROME B561 HOMOLOG 2"/>
    <property type="match status" value="1"/>
</dbReference>
<evidence type="ECO:0000259" key="14">
    <source>
        <dbReference type="Pfam" id="PF01292"/>
    </source>
</evidence>
<dbReference type="SUPFAM" id="SSF81342">
    <property type="entry name" value="Transmembrane di-heme cytochromes"/>
    <property type="match status" value="1"/>
</dbReference>
<comment type="similarity">
    <text evidence="12">Belongs to the cytochrome b561 family.</text>
</comment>
<keyword evidence="3" id="KW-0813">Transport</keyword>
<keyword evidence="9 13" id="KW-1133">Transmembrane helix</keyword>
<gene>
    <name evidence="15" type="ORF">VOI32_26310</name>
</gene>
<protein>
    <submittedName>
        <fullName evidence="15">Cytochrome b/b6 domain-containing protein</fullName>
    </submittedName>
</protein>
<keyword evidence="10" id="KW-0408">Iron</keyword>
<evidence type="ECO:0000256" key="7">
    <source>
        <dbReference type="ARBA" id="ARBA00022723"/>
    </source>
</evidence>
<feature type="transmembrane region" description="Helical" evidence="13">
    <location>
        <begin position="65"/>
        <end position="85"/>
    </location>
</feature>
<dbReference type="PANTHER" id="PTHR30529">
    <property type="entry name" value="CYTOCHROME B561"/>
    <property type="match status" value="1"/>
</dbReference>
<evidence type="ECO:0000256" key="1">
    <source>
        <dbReference type="ARBA" id="ARBA00001970"/>
    </source>
</evidence>
<evidence type="ECO:0000256" key="12">
    <source>
        <dbReference type="ARBA" id="ARBA00037975"/>
    </source>
</evidence>
<evidence type="ECO:0000256" key="4">
    <source>
        <dbReference type="ARBA" id="ARBA00022475"/>
    </source>
</evidence>
<evidence type="ECO:0000256" key="2">
    <source>
        <dbReference type="ARBA" id="ARBA00004651"/>
    </source>
</evidence>
<evidence type="ECO:0000313" key="16">
    <source>
        <dbReference type="Proteomes" id="UP001462961"/>
    </source>
</evidence>
<feature type="transmembrane region" description="Helical" evidence="13">
    <location>
        <begin position="160"/>
        <end position="179"/>
    </location>
</feature>
<evidence type="ECO:0000256" key="13">
    <source>
        <dbReference type="SAM" id="Phobius"/>
    </source>
</evidence>
<keyword evidence="16" id="KW-1185">Reference proteome</keyword>
<keyword evidence="8" id="KW-0249">Electron transport</keyword>
<keyword evidence="4" id="KW-1003">Cell membrane</keyword>
<keyword evidence="11 13" id="KW-0472">Membrane</keyword>
<evidence type="ECO:0000256" key="3">
    <source>
        <dbReference type="ARBA" id="ARBA00022448"/>
    </source>
</evidence>
<feature type="transmembrane region" description="Helical" evidence="13">
    <location>
        <begin position="105"/>
        <end position="128"/>
    </location>
</feature>
<reference evidence="15 16" key="1">
    <citation type="submission" date="2024-01" db="EMBL/GenBank/DDBJ databases">
        <title>The diversity of rhizobia nodulating Mimosa spp. in eleven states of Brazil covering several biomes is determined by host plant, location, and edaphic factors.</title>
        <authorList>
            <person name="Rouws L."/>
            <person name="Barauna A."/>
            <person name="Beukes C."/>
            <person name="De Faria S.M."/>
            <person name="Gross E."/>
            <person name="Dos Reis Junior F.B."/>
            <person name="Simon M."/>
            <person name="Maluk M."/>
            <person name="Odee D.W."/>
            <person name="Kenicer G."/>
            <person name="Young J.P.W."/>
            <person name="Reis V.M."/>
            <person name="Zilli J."/>
            <person name="James E.K."/>
        </authorList>
    </citation>
    <scope>NUCLEOTIDE SEQUENCE [LARGE SCALE GENOMIC DNA]</scope>
    <source>
        <strain evidence="15 16">JHI1651</strain>
    </source>
</reference>